<reference evidence="9 10" key="1">
    <citation type="journal article" date="2022" name="Nat. Ecol. Evol.">
        <title>A masculinizing supergene underlies an exaggerated male reproductive morph in a spider.</title>
        <authorList>
            <person name="Hendrickx F."/>
            <person name="De Corte Z."/>
            <person name="Sonet G."/>
            <person name="Van Belleghem S.M."/>
            <person name="Kostlbacher S."/>
            <person name="Vangestel C."/>
        </authorList>
    </citation>
    <scope>NUCLEOTIDE SEQUENCE [LARGE SCALE GENOMIC DNA]</scope>
    <source>
        <strain evidence="9">W744_W776</strain>
    </source>
</reference>
<comment type="similarity">
    <text evidence="2">Belongs to the MiT/TFE family.</text>
</comment>
<keyword evidence="10" id="KW-1185">Reference proteome</keyword>
<evidence type="ECO:0000256" key="1">
    <source>
        <dbReference type="ARBA" id="ARBA00004123"/>
    </source>
</evidence>
<dbReference type="Pfam" id="PF15951">
    <property type="entry name" value="MITF_TFEB_C_3_N"/>
    <property type="match status" value="1"/>
</dbReference>
<feature type="domain" description="BHLH" evidence="8">
    <location>
        <begin position="229"/>
        <end position="288"/>
    </location>
</feature>
<dbReference type="SMART" id="SM00353">
    <property type="entry name" value="HLH"/>
    <property type="match status" value="1"/>
</dbReference>
<comment type="subcellular location">
    <subcellularLocation>
        <location evidence="1">Nucleus</location>
    </subcellularLocation>
</comment>
<keyword evidence="5" id="KW-0804">Transcription</keyword>
<dbReference type="Pfam" id="PF00010">
    <property type="entry name" value="HLH"/>
    <property type="match status" value="1"/>
</dbReference>
<organism evidence="9 10">
    <name type="scientific">Oedothorax gibbosus</name>
    <dbReference type="NCBI Taxonomy" id="931172"/>
    <lineage>
        <taxon>Eukaryota</taxon>
        <taxon>Metazoa</taxon>
        <taxon>Ecdysozoa</taxon>
        <taxon>Arthropoda</taxon>
        <taxon>Chelicerata</taxon>
        <taxon>Arachnida</taxon>
        <taxon>Araneae</taxon>
        <taxon>Araneomorphae</taxon>
        <taxon>Entelegynae</taxon>
        <taxon>Araneoidea</taxon>
        <taxon>Linyphiidae</taxon>
        <taxon>Erigoninae</taxon>
        <taxon>Oedothorax</taxon>
    </lineage>
</organism>
<dbReference type="Proteomes" id="UP000827092">
    <property type="component" value="Unassembled WGS sequence"/>
</dbReference>
<proteinExistence type="inferred from homology"/>
<dbReference type="CDD" id="cd11397">
    <property type="entry name" value="bHLHzip_MITF_like"/>
    <property type="match status" value="1"/>
</dbReference>
<dbReference type="PANTHER" id="PTHR45776">
    <property type="entry name" value="MIP04163P"/>
    <property type="match status" value="1"/>
</dbReference>
<feature type="region of interest" description="Disordered" evidence="7">
    <location>
        <begin position="133"/>
        <end position="157"/>
    </location>
</feature>
<keyword evidence="6" id="KW-0539">Nucleus</keyword>
<evidence type="ECO:0000259" key="8">
    <source>
        <dbReference type="PROSITE" id="PS50888"/>
    </source>
</evidence>
<sequence>MPSCDAVSAQVVKLCGSKLVQVVLKRPPTHPATDAPNKKARLLVNRRLVVPVAMLSRTSFKQQLMREQLQKLEEKERLSSSAPPTSAMRVPLPQPGSLNVQVPIPKQVLMVHTKLENPSPYHVREIQQRQVREYLSQSSRGGSVDPSPGSSHASAASTEFQDIWTSNQNSYSDSVANNLLDPSLTVDKGGFDSEADLLNLLSLLQSPLQSPLPEEGGAEEERARAKDRLKKDNHNRIEKRRRYNINDKIKELSTLLPKSNDLYYDLVRDLRQNKGCILKASVDYVRCLKNEVGRISDLEGRMRAMDQLNKKLLLRIQNLELQMQAHGLPVPESTWTPSTPSELSALVKEEPQHHHACSAPVEPLRPRLPHVQYLRKEEPPAFFDVLEEGGGFMVADPYLPAPRDEDVMDFMA</sequence>
<feature type="region of interest" description="Disordered" evidence="7">
    <location>
        <begin position="209"/>
        <end position="237"/>
    </location>
</feature>
<dbReference type="SUPFAM" id="SSF47459">
    <property type="entry name" value="HLH, helix-loop-helix DNA-binding domain"/>
    <property type="match status" value="1"/>
</dbReference>
<dbReference type="GO" id="GO:0000978">
    <property type="term" value="F:RNA polymerase II cis-regulatory region sequence-specific DNA binding"/>
    <property type="evidence" value="ECO:0007669"/>
    <property type="project" value="TreeGrafter"/>
</dbReference>
<dbReference type="InterPro" id="IPR031867">
    <property type="entry name" value="MiT/TFE_N"/>
</dbReference>
<evidence type="ECO:0000256" key="7">
    <source>
        <dbReference type="SAM" id="MobiDB-lite"/>
    </source>
</evidence>
<dbReference type="InterPro" id="IPR036638">
    <property type="entry name" value="HLH_DNA-bd_sf"/>
</dbReference>
<comment type="caution">
    <text evidence="9">The sequence shown here is derived from an EMBL/GenBank/DDBJ whole genome shotgun (WGS) entry which is preliminary data.</text>
</comment>
<dbReference type="GO" id="GO:0005634">
    <property type="term" value="C:nucleus"/>
    <property type="evidence" value="ECO:0007669"/>
    <property type="project" value="UniProtKB-SubCell"/>
</dbReference>
<dbReference type="GO" id="GO:0000981">
    <property type="term" value="F:DNA-binding transcription factor activity, RNA polymerase II-specific"/>
    <property type="evidence" value="ECO:0007669"/>
    <property type="project" value="TreeGrafter"/>
</dbReference>
<dbReference type="GO" id="GO:0046983">
    <property type="term" value="F:protein dimerization activity"/>
    <property type="evidence" value="ECO:0007669"/>
    <property type="project" value="InterPro"/>
</dbReference>
<dbReference type="AlphaFoldDB" id="A0AAV6V3W5"/>
<protein>
    <recommendedName>
        <fullName evidence="8">BHLH domain-containing protein</fullName>
    </recommendedName>
</protein>
<gene>
    <name evidence="9" type="ORF">JTE90_006127</name>
</gene>
<evidence type="ECO:0000256" key="5">
    <source>
        <dbReference type="ARBA" id="ARBA00023163"/>
    </source>
</evidence>
<dbReference type="Gene3D" id="4.10.280.10">
    <property type="entry name" value="Helix-loop-helix DNA-binding domain"/>
    <property type="match status" value="1"/>
</dbReference>
<evidence type="ECO:0000313" key="10">
    <source>
        <dbReference type="Proteomes" id="UP000827092"/>
    </source>
</evidence>
<evidence type="ECO:0000256" key="6">
    <source>
        <dbReference type="ARBA" id="ARBA00023242"/>
    </source>
</evidence>
<dbReference type="PANTHER" id="PTHR45776:SF2">
    <property type="entry name" value="MIP04163P"/>
    <property type="match status" value="1"/>
</dbReference>
<evidence type="ECO:0000313" key="9">
    <source>
        <dbReference type="EMBL" id="KAG8191385.1"/>
    </source>
</evidence>
<keyword evidence="4" id="KW-0238">DNA-binding</keyword>
<dbReference type="InterPro" id="IPR011598">
    <property type="entry name" value="bHLH_dom"/>
</dbReference>
<feature type="compositionally biased region" description="Basic and acidic residues" evidence="7">
    <location>
        <begin position="219"/>
        <end position="236"/>
    </location>
</feature>
<evidence type="ECO:0000256" key="4">
    <source>
        <dbReference type="ARBA" id="ARBA00023125"/>
    </source>
</evidence>
<keyword evidence="3" id="KW-0805">Transcription regulation</keyword>
<dbReference type="EMBL" id="JAFNEN010000161">
    <property type="protein sequence ID" value="KAG8191385.1"/>
    <property type="molecule type" value="Genomic_DNA"/>
</dbReference>
<evidence type="ECO:0000256" key="2">
    <source>
        <dbReference type="ARBA" id="ARBA00008289"/>
    </source>
</evidence>
<evidence type="ECO:0000256" key="3">
    <source>
        <dbReference type="ARBA" id="ARBA00023015"/>
    </source>
</evidence>
<accession>A0AAV6V3W5</accession>
<feature type="region of interest" description="Disordered" evidence="7">
    <location>
        <begin position="72"/>
        <end position="94"/>
    </location>
</feature>
<dbReference type="PROSITE" id="PS50888">
    <property type="entry name" value="BHLH"/>
    <property type="match status" value="1"/>
</dbReference>
<name>A0AAV6V3W5_9ARAC</name>